<gene>
    <name evidence="3" type="ORF">EV695_3696</name>
</gene>
<dbReference type="Pfam" id="PF01266">
    <property type="entry name" value="DAO"/>
    <property type="match status" value="1"/>
</dbReference>
<dbReference type="AlphaFoldDB" id="A0A4R1EV17"/>
<evidence type="ECO:0000313" key="3">
    <source>
        <dbReference type="EMBL" id="TCJ82958.1"/>
    </source>
</evidence>
<protein>
    <submittedName>
        <fullName evidence="3">D-amino-acid dehydrogenase</fullName>
    </submittedName>
</protein>
<organism evidence="3 4">
    <name type="scientific">Cocleimonas flava</name>
    <dbReference type="NCBI Taxonomy" id="634765"/>
    <lineage>
        <taxon>Bacteria</taxon>
        <taxon>Pseudomonadati</taxon>
        <taxon>Pseudomonadota</taxon>
        <taxon>Gammaproteobacteria</taxon>
        <taxon>Thiotrichales</taxon>
        <taxon>Thiotrichaceae</taxon>
        <taxon>Cocleimonas</taxon>
    </lineage>
</organism>
<keyword evidence="4" id="KW-1185">Reference proteome</keyword>
<dbReference type="PANTHER" id="PTHR13847">
    <property type="entry name" value="SARCOSINE DEHYDROGENASE-RELATED"/>
    <property type="match status" value="1"/>
</dbReference>
<dbReference type="GO" id="GO:0016491">
    <property type="term" value="F:oxidoreductase activity"/>
    <property type="evidence" value="ECO:0007669"/>
    <property type="project" value="UniProtKB-KW"/>
</dbReference>
<dbReference type="OrthoDB" id="9805337at2"/>
<reference evidence="3 4" key="1">
    <citation type="submission" date="2019-03" db="EMBL/GenBank/DDBJ databases">
        <title>Genomic Encyclopedia of Type Strains, Phase IV (KMG-IV): sequencing the most valuable type-strain genomes for metagenomic binning, comparative biology and taxonomic classification.</title>
        <authorList>
            <person name="Goeker M."/>
        </authorList>
    </citation>
    <scope>NUCLEOTIDE SEQUENCE [LARGE SCALE GENOMIC DNA]</scope>
    <source>
        <strain evidence="3 4">DSM 24830</strain>
    </source>
</reference>
<evidence type="ECO:0000259" key="2">
    <source>
        <dbReference type="Pfam" id="PF01266"/>
    </source>
</evidence>
<comment type="caution">
    <text evidence="3">The sequence shown here is derived from an EMBL/GenBank/DDBJ whole genome shotgun (WGS) entry which is preliminary data.</text>
</comment>
<feature type="domain" description="FAD dependent oxidoreductase" evidence="2">
    <location>
        <begin position="10"/>
        <end position="400"/>
    </location>
</feature>
<dbReference type="Gene3D" id="3.30.9.10">
    <property type="entry name" value="D-Amino Acid Oxidase, subunit A, domain 2"/>
    <property type="match status" value="1"/>
</dbReference>
<proteinExistence type="predicted"/>
<evidence type="ECO:0000256" key="1">
    <source>
        <dbReference type="ARBA" id="ARBA00023002"/>
    </source>
</evidence>
<sequence length="425" mass="46999">MNQDQPKGTVAIVGSGIIGITTALELQEAGYQVTLFDKTEPATETSYGNASFLAIELIDPQATVGNIVSAVKQLFSENAALKVTPDHLLSFIPWSIKFLKEVASSRQDKSRKAIVALNKHSINAWKSLLNRSNCEEMVRKSGYLQVWEKSSSIKQAENCQKALQAQGIECEILKDAAVFEKEPALSRDIKHALYCPESVQLLDPYETAVALFDRFVQQGGNFKQSEVKQISTPNQRVGLSTSSGDFDFDKLVVCAGVWSKKLLEQLGLDIPLVAERGYHLTFPESPVKFKRLIMSADRHVMLTPLKTGMRITGFAEFANVDSKPVAKRYDTLSKHINAIIPNFDADKQQPSKWMGNRSTLPDSLPVIDLHPEHPQIGMVFGHQHLGLTQAPISAKIITALIDGDKSNQTLADFKDVLSSFSVNRF</sequence>
<dbReference type="EMBL" id="SMFQ01000005">
    <property type="protein sequence ID" value="TCJ82958.1"/>
    <property type="molecule type" value="Genomic_DNA"/>
</dbReference>
<dbReference type="InterPro" id="IPR036188">
    <property type="entry name" value="FAD/NAD-bd_sf"/>
</dbReference>
<name>A0A4R1EV17_9GAMM</name>
<dbReference type="Gene3D" id="3.50.50.60">
    <property type="entry name" value="FAD/NAD(P)-binding domain"/>
    <property type="match status" value="2"/>
</dbReference>
<dbReference type="SUPFAM" id="SSF51905">
    <property type="entry name" value="FAD/NAD(P)-binding domain"/>
    <property type="match status" value="1"/>
</dbReference>
<accession>A0A4R1EV17</accession>
<dbReference type="GO" id="GO:0005737">
    <property type="term" value="C:cytoplasm"/>
    <property type="evidence" value="ECO:0007669"/>
    <property type="project" value="TreeGrafter"/>
</dbReference>
<evidence type="ECO:0000313" key="4">
    <source>
        <dbReference type="Proteomes" id="UP000294887"/>
    </source>
</evidence>
<dbReference type="SUPFAM" id="SSF54373">
    <property type="entry name" value="FAD-linked reductases, C-terminal domain"/>
    <property type="match status" value="1"/>
</dbReference>
<dbReference type="InterPro" id="IPR006076">
    <property type="entry name" value="FAD-dep_OxRdtase"/>
</dbReference>
<dbReference type="Proteomes" id="UP000294887">
    <property type="component" value="Unassembled WGS sequence"/>
</dbReference>
<dbReference type="PANTHER" id="PTHR13847:SF289">
    <property type="entry name" value="GLYCINE OXIDASE"/>
    <property type="match status" value="1"/>
</dbReference>
<keyword evidence="1" id="KW-0560">Oxidoreductase</keyword>
<dbReference type="RefSeq" id="WP_131907453.1">
    <property type="nucleotide sequence ID" value="NZ_BAAAFU010000007.1"/>
</dbReference>